<accession>M2NA06</accession>
<dbReference type="EMBL" id="KB445550">
    <property type="protein sequence ID" value="EMD01029.1"/>
    <property type="molecule type" value="Genomic_DNA"/>
</dbReference>
<evidence type="ECO:0000256" key="3">
    <source>
        <dbReference type="ARBA" id="ARBA00022538"/>
    </source>
</evidence>
<dbReference type="InterPro" id="IPR053951">
    <property type="entry name" value="K_trans_N"/>
</dbReference>
<evidence type="ECO:0000313" key="12">
    <source>
        <dbReference type="EMBL" id="EMD01029.1"/>
    </source>
</evidence>
<feature type="transmembrane region" description="Helical" evidence="9">
    <location>
        <begin position="338"/>
        <end position="359"/>
    </location>
</feature>
<evidence type="ECO:0000256" key="6">
    <source>
        <dbReference type="ARBA" id="ARBA00022989"/>
    </source>
</evidence>
<evidence type="ECO:0000256" key="9">
    <source>
        <dbReference type="SAM" id="Phobius"/>
    </source>
</evidence>
<dbReference type="eggNOG" id="ENOG502QPSA">
    <property type="taxonomic scope" value="Eukaryota"/>
</dbReference>
<feature type="transmembrane region" description="Helical" evidence="9">
    <location>
        <begin position="426"/>
        <end position="447"/>
    </location>
</feature>
<feature type="transmembrane region" description="Helical" evidence="9">
    <location>
        <begin position="459"/>
        <end position="482"/>
    </location>
</feature>
<feature type="transmembrane region" description="Helical" evidence="9">
    <location>
        <begin position="379"/>
        <end position="405"/>
    </location>
</feature>
<evidence type="ECO:0000259" key="10">
    <source>
        <dbReference type="Pfam" id="PF02705"/>
    </source>
</evidence>
<evidence type="ECO:0000256" key="4">
    <source>
        <dbReference type="ARBA" id="ARBA00022692"/>
    </source>
</evidence>
<name>M2NA06_BAUPA</name>
<evidence type="ECO:0000313" key="13">
    <source>
        <dbReference type="Proteomes" id="UP000011761"/>
    </source>
</evidence>
<dbReference type="PANTHER" id="PTHR30540:SF83">
    <property type="entry name" value="K+ POTASSIUM TRANSPORTER"/>
    <property type="match status" value="1"/>
</dbReference>
<dbReference type="OMA" id="VTFITTC"/>
<dbReference type="GeneID" id="19110927"/>
<feature type="domain" description="K+ potassium transporter integral membrane" evidence="10">
    <location>
        <begin position="71"/>
        <end position="555"/>
    </location>
</feature>
<evidence type="ECO:0000256" key="1">
    <source>
        <dbReference type="ARBA" id="ARBA00004141"/>
    </source>
</evidence>
<keyword evidence="3" id="KW-0633">Potassium transport</keyword>
<dbReference type="Proteomes" id="UP000011761">
    <property type="component" value="Unassembled WGS sequence"/>
</dbReference>
<dbReference type="GO" id="GO:0015079">
    <property type="term" value="F:potassium ion transmembrane transporter activity"/>
    <property type="evidence" value="ECO:0007669"/>
    <property type="project" value="InterPro"/>
</dbReference>
<keyword evidence="4 9" id="KW-0812">Transmembrane</keyword>
<feature type="transmembrane region" description="Helical" evidence="9">
    <location>
        <begin position="191"/>
        <end position="210"/>
    </location>
</feature>
<evidence type="ECO:0000256" key="7">
    <source>
        <dbReference type="ARBA" id="ARBA00023065"/>
    </source>
</evidence>
<feature type="transmembrane region" description="Helical" evidence="9">
    <location>
        <begin position="261"/>
        <end position="281"/>
    </location>
</feature>
<feature type="transmembrane region" description="Helical" evidence="9">
    <location>
        <begin position="68"/>
        <end position="92"/>
    </location>
</feature>
<proteinExistence type="predicted"/>
<dbReference type="STRING" id="717646.M2NA06"/>
<reference evidence="12 13" key="1">
    <citation type="journal article" date="2012" name="PLoS Pathog.">
        <title>Diverse lifestyles and strategies of plant pathogenesis encoded in the genomes of eighteen Dothideomycetes fungi.</title>
        <authorList>
            <person name="Ohm R.A."/>
            <person name="Feau N."/>
            <person name="Henrissat B."/>
            <person name="Schoch C.L."/>
            <person name="Horwitz B.A."/>
            <person name="Barry K.W."/>
            <person name="Condon B.J."/>
            <person name="Copeland A.C."/>
            <person name="Dhillon B."/>
            <person name="Glaser F."/>
            <person name="Hesse C.N."/>
            <person name="Kosti I."/>
            <person name="LaButti K."/>
            <person name="Lindquist E.A."/>
            <person name="Lucas S."/>
            <person name="Salamov A.A."/>
            <person name="Bradshaw R.E."/>
            <person name="Ciuffetti L."/>
            <person name="Hamelin R.C."/>
            <person name="Kema G.H.J."/>
            <person name="Lawrence C."/>
            <person name="Scott J.A."/>
            <person name="Spatafora J.W."/>
            <person name="Turgeon B.G."/>
            <person name="de Wit P.J.G.M."/>
            <person name="Zhong S."/>
            <person name="Goodwin S.B."/>
            <person name="Grigoriev I.V."/>
        </authorList>
    </citation>
    <scope>NUCLEOTIDE SEQUENCE [LARGE SCALE GENOMIC DNA]</scope>
    <source>
        <strain evidence="12 13">UAMH 10762</strain>
    </source>
</reference>
<feature type="transmembrane region" description="Helical" evidence="9">
    <location>
        <begin position="104"/>
        <end position="125"/>
    </location>
</feature>
<dbReference type="GO" id="GO:0016020">
    <property type="term" value="C:membrane"/>
    <property type="evidence" value="ECO:0007669"/>
    <property type="project" value="UniProtKB-SubCell"/>
</dbReference>
<dbReference type="KEGG" id="bcom:BAUCODRAFT_29412"/>
<sequence length="773" mass="86204">MADMSARIQFGEDTIDRARTANEPGAASAYKRRISIQEIDAESVVSEKASGVRESDFKQRQVFKGWTLLWLAYQSTGVIYGDIGTSPLYAYSSTFSSPPERPDLLGALSLIIWSLTLIVTIKYVCIVLRADDEGEGGTFAMYTLLSRYSDIMKSDPRVNRLVKMERHNTNEMNPTNRGVRTWLEKSKIANAMLRILAVLGVSLIMADGILTPAQSVLGAIQGLEVASSNITNGTIIGVSCAILILLYVVQPLGIHRISSAFAPIVIIWLLFNGVFGIYNLAVHDYTVLKAFSPYYAGDWFMRNRTTGWINLGGILLAFTGVEALFADLGAFSRRAVQISWLFFAFPCLLLAYIGQAAYISHDPSAYSNPFFQTVPPGMFYPSLVIAILAAVVASQALITSTFQLLSQVMHASYFPHITMIYTSDKFHGQVYIPLANWLMMVGTVIVTSVYSNTTRLGHAYGVCVILVTFITTNLVTLVAIIVWRVHPALVFLVWLPFVTLDGLYLTSALTKVPDGAWFTLLLAVILASFFSLWRYGKEKQWTWEAKTRHDISDILPKSPDASNHSGLVLSERYGGGELTEIDGIGIFFDKAGDFVPTVYEQWLKKFRAQNEVVVLMHMLALSRPHAEEDEMYTVSRTSVKNVYRMIIRHGYNDRVITPDLARLVYEEVRKAIMRGAVKMSPSEASSNGAIAEKHVDAQDAALVAKLQHLDEAYATQTLYLIGKQQMRVNPKYNFVKKILLSAFLWVRENTRGRMEKLNLPVDKMVEVGFVGEI</sequence>
<feature type="transmembrane region" description="Helical" evidence="9">
    <location>
        <begin position="489"/>
        <end position="509"/>
    </location>
</feature>
<gene>
    <name evidence="12" type="ORF">BAUCODRAFT_29412</name>
</gene>
<keyword evidence="8 9" id="KW-0472">Membrane</keyword>
<keyword evidence="13" id="KW-1185">Reference proteome</keyword>
<feature type="transmembrane region" description="Helical" evidence="9">
    <location>
        <begin position="230"/>
        <end position="249"/>
    </location>
</feature>
<dbReference type="InterPro" id="IPR053952">
    <property type="entry name" value="K_trans_C"/>
</dbReference>
<keyword evidence="5" id="KW-0630">Potassium</keyword>
<evidence type="ECO:0008006" key="14">
    <source>
        <dbReference type="Google" id="ProtNLM"/>
    </source>
</evidence>
<keyword evidence="6 9" id="KW-1133">Transmembrane helix</keyword>
<evidence type="ECO:0000256" key="2">
    <source>
        <dbReference type="ARBA" id="ARBA00022448"/>
    </source>
</evidence>
<evidence type="ECO:0000256" key="5">
    <source>
        <dbReference type="ARBA" id="ARBA00022958"/>
    </source>
</evidence>
<feature type="transmembrane region" description="Helical" evidence="9">
    <location>
        <begin position="308"/>
        <end position="326"/>
    </location>
</feature>
<protein>
    <recommendedName>
        <fullName evidence="14">Potassium uptake protein</fullName>
    </recommendedName>
</protein>
<organism evidence="12 13">
    <name type="scientific">Baudoinia panamericana (strain UAMH 10762)</name>
    <name type="common">Angels' share fungus</name>
    <name type="synonym">Baudoinia compniacensis (strain UAMH 10762)</name>
    <dbReference type="NCBI Taxonomy" id="717646"/>
    <lineage>
        <taxon>Eukaryota</taxon>
        <taxon>Fungi</taxon>
        <taxon>Dikarya</taxon>
        <taxon>Ascomycota</taxon>
        <taxon>Pezizomycotina</taxon>
        <taxon>Dothideomycetes</taxon>
        <taxon>Dothideomycetidae</taxon>
        <taxon>Mycosphaerellales</taxon>
        <taxon>Teratosphaeriaceae</taxon>
        <taxon>Baudoinia</taxon>
    </lineage>
</organism>
<keyword evidence="7" id="KW-0406">Ion transport</keyword>
<dbReference type="Pfam" id="PF22776">
    <property type="entry name" value="K_trans_C"/>
    <property type="match status" value="1"/>
</dbReference>
<dbReference type="Pfam" id="PF02705">
    <property type="entry name" value="K_trans"/>
    <property type="match status" value="1"/>
</dbReference>
<dbReference type="RefSeq" id="XP_007672213.1">
    <property type="nucleotide sequence ID" value="XM_007674023.1"/>
</dbReference>
<dbReference type="OrthoDB" id="504708at2759"/>
<dbReference type="InterPro" id="IPR003855">
    <property type="entry name" value="K+_transporter"/>
</dbReference>
<comment type="subcellular location">
    <subcellularLocation>
        <location evidence="1">Membrane</location>
        <topology evidence="1">Multi-pass membrane protein</topology>
    </subcellularLocation>
</comment>
<feature type="transmembrane region" description="Helical" evidence="9">
    <location>
        <begin position="515"/>
        <end position="533"/>
    </location>
</feature>
<keyword evidence="2" id="KW-0813">Transport</keyword>
<feature type="domain" description="K+ potassium transporter C-terminal" evidence="11">
    <location>
        <begin position="583"/>
        <end position="773"/>
    </location>
</feature>
<dbReference type="HOGENOM" id="CLU_008142_4_0_1"/>
<dbReference type="AlphaFoldDB" id="M2NA06"/>
<dbReference type="PANTHER" id="PTHR30540">
    <property type="entry name" value="OSMOTIC STRESS POTASSIUM TRANSPORTER"/>
    <property type="match status" value="1"/>
</dbReference>
<dbReference type="NCBIfam" id="TIGR00794">
    <property type="entry name" value="kup"/>
    <property type="match status" value="1"/>
</dbReference>
<evidence type="ECO:0000256" key="8">
    <source>
        <dbReference type="ARBA" id="ARBA00023136"/>
    </source>
</evidence>
<evidence type="ECO:0000259" key="11">
    <source>
        <dbReference type="Pfam" id="PF22776"/>
    </source>
</evidence>